<evidence type="ECO:0000256" key="2">
    <source>
        <dbReference type="ARBA" id="ARBA00023242"/>
    </source>
</evidence>
<dbReference type="Pfam" id="PF04082">
    <property type="entry name" value="Fungal_trans"/>
    <property type="match status" value="1"/>
</dbReference>
<dbReference type="InterPro" id="IPR052761">
    <property type="entry name" value="Fungal_Detox/Toxin_TFs"/>
</dbReference>
<dbReference type="SUPFAM" id="SSF57701">
    <property type="entry name" value="Zn2/Cys6 DNA-binding domain"/>
    <property type="match status" value="1"/>
</dbReference>
<evidence type="ECO:0000259" key="4">
    <source>
        <dbReference type="PROSITE" id="PS50048"/>
    </source>
</evidence>
<feature type="domain" description="Zn(2)-C6 fungal-type" evidence="4">
    <location>
        <begin position="35"/>
        <end position="67"/>
    </location>
</feature>
<dbReference type="InterPro" id="IPR007219">
    <property type="entry name" value="XnlR_reg_dom"/>
</dbReference>
<comment type="caution">
    <text evidence="5">The sequence shown here is derived from an EMBL/GenBank/DDBJ whole genome shotgun (WGS) entry which is preliminary data.</text>
</comment>
<organism evidence="5 6">
    <name type="scientific">Neonectria punicea</name>
    <dbReference type="NCBI Taxonomy" id="979145"/>
    <lineage>
        <taxon>Eukaryota</taxon>
        <taxon>Fungi</taxon>
        <taxon>Dikarya</taxon>
        <taxon>Ascomycota</taxon>
        <taxon>Pezizomycotina</taxon>
        <taxon>Sordariomycetes</taxon>
        <taxon>Hypocreomycetidae</taxon>
        <taxon>Hypocreales</taxon>
        <taxon>Nectriaceae</taxon>
        <taxon>Neonectria</taxon>
    </lineage>
</organism>
<dbReference type="EMBL" id="JAZAVJ010000243">
    <property type="protein sequence ID" value="KAK7403503.1"/>
    <property type="molecule type" value="Genomic_DNA"/>
</dbReference>
<keyword evidence="2" id="KW-0539">Nucleus</keyword>
<dbReference type="Proteomes" id="UP001498476">
    <property type="component" value="Unassembled WGS sequence"/>
</dbReference>
<dbReference type="PROSITE" id="PS50048">
    <property type="entry name" value="ZN2_CY6_FUNGAL_2"/>
    <property type="match status" value="1"/>
</dbReference>
<dbReference type="PANTHER" id="PTHR47425">
    <property type="entry name" value="FARB-RELATED"/>
    <property type="match status" value="1"/>
</dbReference>
<dbReference type="Gene3D" id="4.10.240.10">
    <property type="entry name" value="Zn(2)-C6 fungal-type DNA-binding domain"/>
    <property type="match status" value="1"/>
</dbReference>
<dbReference type="InterPro" id="IPR001138">
    <property type="entry name" value="Zn2Cys6_DnaBD"/>
</dbReference>
<dbReference type="PANTHER" id="PTHR47425:SF2">
    <property type="entry name" value="FARB-RELATED"/>
    <property type="match status" value="1"/>
</dbReference>
<sequence>MTNLDTQKDMLPPPFPAEDRQRKLPIKVRKRARKACLSCRARKVRCDVSQRGRPCANCHLDDEPCIVTGRASKYRRAQYDVQDGIQASLPPYAPLPQHGATETDPNSASADQNDSPGDERNATLPNQPVDEPSDFHQRDIDPIDTQDHFVEDPENLAGSSGEQFSALEALPTPTDSHEVLNVDDLASFFLKPNYFSTSIPSQWPPSITTPGASEVSYCCYPFLRITNIHDIPQQDANYLEAQGCMRVPMRPYLDELVQQYFLHIQPFLPLLNEGDFWELYYHGPHQAPAEPMSLLLLQAMLFAACTFISDSTMGALGHRDIRSMRATFLRRTKLLYDMECESAPHVVAQACVLLSFTSLSSSRRPNTLWLGLAIENARLAEAHLYATMNSPSRLKERSVLKRIWWCCIIRDRSMGLLMRLPIRITKEQFDFDGDPLTSSDLEDEVQRSKVYNPSTKLKLAEILAYSIKLYVTLTDILSLILPPKGIQGITQLRQEESRTKLEECKTALGRWHTLTSSKIPRAGNYPSPGHLGTLPNASQSVNCDSIILYTNVMYMYYHTARMVLCHHEVLHLDILRAGAEPSYSLAKDLSTIFENRRELQDAAADINECHRELLRLGLIQWLPISAIGFILLPLVLNILDIKLAPPTKTDMAQSSGTTQQQLNILIQFMKVYWPRFDGIEWVSEIIRHIISLAQLDGSKVQRKSSSINWADIFAFQPRSYLRLVLALDLSLSKGRLPQDWDFPVKLRGLFAFNANPIKELVEGHCANTENLGDVGPSLRRESSRPTEMRSCDQFQHHVLGLDDCLIATLENQFPFSGTLGLLDVADSQSQDEAETLSDRSEGLVGEAGSSNGLKSVDRENAEFESCTARENNGEHGMEGDDTMGEEMTDGLMEAILGEDFGEGID</sequence>
<gene>
    <name evidence="5" type="ORF">QQX98_010733</name>
</gene>
<protein>
    <recommendedName>
        <fullName evidence="4">Zn(2)-C6 fungal-type domain-containing protein</fullName>
    </recommendedName>
</protein>
<reference evidence="5 6" key="1">
    <citation type="journal article" date="2025" name="Microbiol. Resour. Announc.">
        <title>Draft genome sequences for Neonectria magnoliae and Neonectria punicea, canker pathogens of Liriodendron tulipifera and Acer saccharum in West Virginia.</title>
        <authorList>
            <person name="Petronek H.M."/>
            <person name="Kasson M.T."/>
            <person name="Metheny A.M."/>
            <person name="Stauder C.M."/>
            <person name="Lovett B."/>
            <person name="Lynch S.C."/>
            <person name="Garnas J.R."/>
            <person name="Kasson L.R."/>
            <person name="Stajich J.E."/>
        </authorList>
    </citation>
    <scope>NUCLEOTIDE SEQUENCE [LARGE SCALE GENOMIC DNA]</scope>
    <source>
        <strain evidence="5 6">NRRL 64653</strain>
    </source>
</reference>
<evidence type="ECO:0000256" key="3">
    <source>
        <dbReference type="SAM" id="MobiDB-lite"/>
    </source>
</evidence>
<dbReference type="CDD" id="cd00067">
    <property type="entry name" value="GAL4"/>
    <property type="match status" value="1"/>
</dbReference>
<dbReference type="InterPro" id="IPR036864">
    <property type="entry name" value="Zn2-C6_fun-type_DNA-bd_sf"/>
</dbReference>
<feature type="region of interest" description="Disordered" evidence="3">
    <location>
        <begin position="830"/>
        <end position="885"/>
    </location>
</feature>
<proteinExistence type="predicted"/>
<feature type="region of interest" description="Disordered" evidence="3">
    <location>
        <begin position="87"/>
        <end position="140"/>
    </location>
</feature>
<dbReference type="Pfam" id="PF00172">
    <property type="entry name" value="Zn_clus"/>
    <property type="match status" value="1"/>
</dbReference>
<dbReference type="PROSITE" id="PS00463">
    <property type="entry name" value="ZN2_CY6_FUNGAL_1"/>
    <property type="match status" value="1"/>
</dbReference>
<evidence type="ECO:0000256" key="1">
    <source>
        <dbReference type="ARBA" id="ARBA00022723"/>
    </source>
</evidence>
<evidence type="ECO:0000313" key="6">
    <source>
        <dbReference type="Proteomes" id="UP001498476"/>
    </source>
</evidence>
<feature type="region of interest" description="Disordered" evidence="3">
    <location>
        <begin position="1"/>
        <end position="26"/>
    </location>
</feature>
<name>A0ABR1GP91_9HYPO</name>
<dbReference type="CDD" id="cd12148">
    <property type="entry name" value="fungal_TF_MHR"/>
    <property type="match status" value="1"/>
</dbReference>
<accession>A0ABR1GP91</accession>
<evidence type="ECO:0000313" key="5">
    <source>
        <dbReference type="EMBL" id="KAK7403503.1"/>
    </source>
</evidence>
<dbReference type="SMART" id="SM00066">
    <property type="entry name" value="GAL4"/>
    <property type="match status" value="1"/>
</dbReference>
<keyword evidence="1" id="KW-0479">Metal-binding</keyword>
<feature type="compositionally biased region" description="Polar residues" evidence="3">
    <location>
        <begin position="103"/>
        <end position="115"/>
    </location>
</feature>
<keyword evidence="6" id="KW-1185">Reference proteome</keyword>